<dbReference type="Gene3D" id="3.90.25.10">
    <property type="entry name" value="UDP-galactose 4-epimerase, domain 1"/>
    <property type="match status" value="1"/>
</dbReference>
<dbReference type="STRING" id="303698.A0A1V6TNT9"/>
<gene>
    <name evidence="4" type="ORF">PENSTE_c004G01019</name>
</gene>
<dbReference type="InterPro" id="IPR036291">
    <property type="entry name" value="NAD(P)-bd_dom_sf"/>
</dbReference>
<dbReference type="Proteomes" id="UP000191285">
    <property type="component" value="Unassembled WGS sequence"/>
</dbReference>
<dbReference type="EMBL" id="MLKD01000004">
    <property type="protein sequence ID" value="OQE27560.1"/>
    <property type="molecule type" value="Genomic_DNA"/>
</dbReference>
<dbReference type="Gene3D" id="3.40.50.720">
    <property type="entry name" value="NAD(P)-binding Rossmann-like Domain"/>
    <property type="match status" value="1"/>
</dbReference>
<dbReference type="PANTHER" id="PTHR42748">
    <property type="entry name" value="NITROGEN METABOLITE REPRESSION PROTEIN NMRA FAMILY MEMBER"/>
    <property type="match status" value="1"/>
</dbReference>
<evidence type="ECO:0000256" key="2">
    <source>
        <dbReference type="ARBA" id="ARBA00022857"/>
    </source>
</evidence>
<proteinExistence type="inferred from homology"/>
<protein>
    <recommendedName>
        <fullName evidence="3">NmrA-like domain-containing protein</fullName>
    </recommendedName>
</protein>
<evidence type="ECO:0000313" key="5">
    <source>
        <dbReference type="Proteomes" id="UP000191285"/>
    </source>
</evidence>
<dbReference type="InterPro" id="IPR051164">
    <property type="entry name" value="NmrA-like_oxidored"/>
</dbReference>
<evidence type="ECO:0000313" key="4">
    <source>
        <dbReference type="EMBL" id="OQE27560.1"/>
    </source>
</evidence>
<dbReference type="Pfam" id="PF05368">
    <property type="entry name" value="NmrA"/>
    <property type="match status" value="1"/>
</dbReference>
<accession>A0A1V6TNT9</accession>
<name>A0A1V6TNT9_9EURO</name>
<dbReference type="GO" id="GO:0005634">
    <property type="term" value="C:nucleus"/>
    <property type="evidence" value="ECO:0007669"/>
    <property type="project" value="TreeGrafter"/>
</dbReference>
<organism evidence="4 5">
    <name type="scientific">Penicillium steckii</name>
    <dbReference type="NCBI Taxonomy" id="303698"/>
    <lineage>
        <taxon>Eukaryota</taxon>
        <taxon>Fungi</taxon>
        <taxon>Dikarya</taxon>
        <taxon>Ascomycota</taxon>
        <taxon>Pezizomycotina</taxon>
        <taxon>Eurotiomycetes</taxon>
        <taxon>Eurotiomycetidae</taxon>
        <taxon>Eurotiales</taxon>
        <taxon>Aspergillaceae</taxon>
        <taxon>Penicillium</taxon>
    </lineage>
</organism>
<feature type="domain" description="NmrA-like" evidence="3">
    <location>
        <begin position="2"/>
        <end position="279"/>
    </location>
</feature>
<comment type="caution">
    <text evidence="4">The sequence shown here is derived from an EMBL/GenBank/DDBJ whole genome shotgun (WGS) entry which is preliminary data.</text>
</comment>
<dbReference type="SUPFAM" id="SSF51735">
    <property type="entry name" value="NAD(P)-binding Rossmann-fold domains"/>
    <property type="match status" value="1"/>
</dbReference>
<evidence type="ECO:0000259" key="3">
    <source>
        <dbReference type="Pfam" id="PF05368"/>
    </source>
</evidence>
<keyword evidence="5" id="KW-1185">Reference proteome</keyword>
<keyword evidence="2" id="KW-0521">NADP</keyword>
<evidence type="ECO:0000256" key="1">
    <source>
        <dbReference type="ARBA" id="ARBA00006328"/>
    </source>
</evidence>
<reference evidence="5" key="1">
    <citation type="journal article" date="2017" name="Nat. Microbiol.">
        <title>Global analysis of biosynthetic gene clusters reveals vast potential of secondary metabolite production in Penicillium species.</title>
        <authorList>
            <person name="Nielsen J.C."/>
            <person name="Grijseels S."/>
            <person name="Prigent S."/>
            <person name="Ji B."/>
            <person name="Dainat J."/>
            <person name="Nielsen K.F."/>
            <person name="Frisvad J.C."/>
            <person name="Workman M."/>
            <person name="Nielsen J."/>
        </authorList>
    </citation>
    <scope>NUCLEOTIDE SEQUENCE [LARGE SCALE GENOMIC DNA]</scope>
    <source>
        <strain evidence="5">IBT 24891</strain>
    </source>
</reference>
<comment type="similarity">
    <text evidence="1">Belongs to the NmrA-type oxidoreductase family.</text>
</comment>
<dbReference type="OrthoDB" id="9997102at2759"/>
<dbReference type="AlphaFoldDB" id="A0A1V6TNT9"/>
<dbReference type="InterPro" id="IPR008030">
    <property type="entry name" value="NmrA-like"/>
</dbReference>
<dbReference type="PANTHER" id="PTHR42748:SF7">
    <property type="entry name" value="NMRA LIKE REDOX SENSOR 1-RELATED"/>
    <property type="match status" value="1"/>
</dbReference>
<sequence length="300" mass="33558">MSSILITGATGKQGSSLIQSLIQKNAPFQLLAVTRNMQSPSAQKLIRKFPNVKLVQGDLDNPSDLFRRAKSLSSRPISGVFSVQLAIGNTSSEESQGKNLIDEALKYGVKHFVYSSADRGGEKSINNPTDIPHFINKHRIEKHLLEKTKNGEMAWTILRPVAFYENLSSNFFGKLFATSFKISLKGAPLQMIGVSDIGAIAAEVFFNPERYKGEAISLAGDELTYSQFETIFKEKTGKSIPTTFQFFCAGFMALVKDMGYMFRWFHDEGFSADVEEVRKLHPKLKSFGTWLETESDFARR</sequence>